<reference evidence="2 3" key="1">
    <citation type="submission" date="2020-08" db="EMBL/GenBank/DDBJ databases">
        <title>Genomic Encyclopedia of Type Strains, Phase IV (KMG-IV): sequencing the most valuable type-strain genomes for metagenomic binning, comparative biology and taxonomic classification.</title>
        <authorList>
            <person name="Goeker M."/>
        </authorList>
    </citation>
    <scope>NUCLEOTIDE SEQUENCE [LARGE SCALE GENOMIC DNA]</scope>
    <source>
        <strain evidence="2 3">DSM 102983</strain>
    </source>
</reference>
<dbReference type="EMBL" id="JACHOC010000012">
    <property type="protein sequence ID" value="MBB4624858.1"/>
    <property type="molecule type" value="Genomic_DNA"/>
</dbReference>
<comment type="caution">
    <text evidence="2">The sequence shown here is derived from an EMBL/GenBank/DDBJ whole genome shotgun (WGS) entry which is preliminary data.</text>
</comment>
<dbReference type="PANTHER" id="PTHR40469:SF2">
    <property type="entry name" value="GALACTOSE-BINDING DOMAIN-LIKE SUPERFAMILY PROTEIN"/>
    <property type="match status" value="1"/>
</dbReference>
<feature type="domain" description="ThuA-like" evidence="1">
    <location>
        <begin position="165"/>
        <end position="413"/>
    </location>
</feature>
<name>A0ABR6KTN1_9BACT</name>
<keyword evidence="2" id="KW-0315">Glutamine amidotransferase</keyword>
<proteinExistence type="predicted"/>
<dbReference type="PANTHER" id="PTHR40469">
    <property type="entry name" value="SECRETED GLYCOSYL HYDROLASE"/>
    <property type="match status" value="1"/>
</dbReference>
<dbReference type="Proteomes" id="UP000533637">
    <property type="component" value="Unassembled WGS sequence"/>
</dbReference>
<dbReference type="InterPro" id="IPR029062">
    <property type="entry name" value="Class_I_gatase-like"/>
</dbReference>
<evidence type="ECO:0000259" key="1">
    <source>
        <dbReference type="Pfam" id="PF06283"/>
    </source>
</evidence>
<accession>A0ABR6KTN1</accession>
<dbReference type="InterPro" id="IPR029010">
    <property type="entry name" value="ThuA-like"/>
</dbReference>
<dbReference type="Pfam" id="PF06283">
    <property type="entry name" value="ThuA"/>
    <property type="match status" value="1"/>
</dbReference>
<evidence type="ECO:0000313" key="2">
    <source>
        <dbReference type="EMBL" id="MBB4624858.1"/>
    </source>
</evidence>
<dbReference type="SUPFAM" id="SSF52317">
    <property type="entry name" value="Class I glutamine amidotransferase-like"/>
    <property type="match status" value="1"/>
</dbReference>
<dbReference type="RefSeq" id="WP_229801164.1">
    <property type="nucleotide sequence ID" value="NZ_BMPB01000016.1"/>
</dbReference>
<organism evidence="2 3">
    <name type="scientific">Parabacteroides faecis</name>
    <dbReference type="NCBI Taxonomy" id="1217282"/>
    <lineage>
        <taxon>Bacteria</taxon>
        <taxon>Pseudomonadati</taxon>
        <taxon>Bacteroidota</taxon>
        <taxon>Bacteroidia</taxon>
        <taxon>Bacteroidales</taxon>
        <taxon>Tannerellaceae</taxon>
        <taxon>Parabacteroides</taxon>
    </lineage>
</organism>
<protein>
    <submittedName>
        <fullName evidence="2">Type 1 glutamine amidotransferase</fullName>
    </submittedName>
</protein>
<dbReference type="Gene3D" id="3.40.50.880">
    <property type="match status" value="1"/>
</dbReference>
<sequence>MNLYIINHTWCRAIFDIDLYVRELVVACKGCNMNICVVNLMSEKPQIQTDLIGGIKYWYFPSAISVQRTISKEQWELYYRNIVYLLQLYIENKKDLIFHLNFIESCKLTQELQNSFDCRIVASQEEHSNCFGGSKISIIPNGLYDATELLKIYESSLCCEEGKIKVLIVTGQSNHAWQISHVAIRLILENSGLFAVNVAVSPETGKIMSNFKPDFSSYQLVVLDYNGDRWPEETERSFLDFVEKGGGVIIYHAANNAFRDWKEYNRIIGFGGWEDRNETAGPYIYMQDGRLVYDKESPGCAGSHGFQHEFVLNCSNPEHPVTRGLPVAWRHEQDELYDRMRGPGIVKDVLFWGYSDPATKGSGRDEMAIFTVDYGKARIFHTTLGHAGNTLDDNIAMQCTGFQVTLLRGAEWAATGNVTQPVPDDFPTETTISLRKNYK</sequence>
<gene>
    <name evidence="2" type="ORF">GGQ57_004803</name>
</gene>
<evidence type="ECO:0000313" key="3">
    <source>
        <dbReference type="Proteomes" id="UP000533637"/>
    </source>
</evidence>
<keyword evidence="3" id="KW-1185">Reference proteome</keyword>